<keyword evidence="2" id="KW-1133">Transmembrane helix</keyword>
<dbReference type="Proteomes" id="UP000033882">
    <property type="component" value="Unassembled WGS sequence"/>
</dbReference>
<keyword evidence="2" id="KW-0812">Transmembrane</keyword>
<name>A0A0G1U5G2_9BACT</name>
<feature type="region of interest" description="Disordered" evidence="1">
    <location>
        <begin position="39"/>
        <end position="58"/>
    </location>
</feature>
<comment type="caution">
    <text evidence="3">The sequence shown here is derived from an EMBL/GenBank/DDBJ whole genome shotgun (WGS) entry which is preliminary data.</text>
</comment>
<evidence type="ECO:0000313" key="4">
    <source>
        <dbReference type="Proteomes" id="UP000033882"/>
    </source>
</evidence>
<gene>
    <name evidence="3" type="ORF">UY19_C0016G0007</name>
</gene>
<evidence type="ECO:0000256" key="2">
    <source>
        <dbReference type="SAM" id="Phobius"/>
    </source>
</evidence>
<accession>A0A0G1U5G2</accession>
<feature type="compositionally biased region" description="Low complexity" evidence="1">
    <location>
        <begin position="47"/>
        <end position="58"/>
    </location>
</feature>
<reference evidence="3 4" key="1">
    <citation type="journal article" date="2015" name="Nature">
        <title>rRNA introns, odd ribosomes, and small enigmatic genomes across a large radiation of phyla.</title>
        <authorList>
            <person name="Brown C.T."/>
            <person name="Hug L.A."/>
            <person name="Thomas B.C."/>
            <person name="Sharon I."/>
            <person name="Castelle C.J."/>
            <person name="Singh A."/>
            <person name="Wilkins M.J."/>
            <person name="Williams K.H."/>
            <person name="Banfield J.F."/>
        </authorList>
    </citation>
    <scope>NUCLEOTIDE SEQUENCE [LARGE SCALE GENOMIC DNA]</scope>
</reference>
<feature type="transmembrane region" description="Helical" evidence="2">
    <location>
        <begin position="9"/>
        <end position="30"/>
    </location>
</feature>
<dbReference type="EMBL" id="LCPB01000016">
    <property type="protein sequence ID" value="KKU89321.1"/>
    <property type="molecule type" value="Genomic_DNA"/>
</dbReference>
<protein>
    <submittedName>
        <fullName evidence="3">Uncharacterized protein</fullName>
    </submittedName>
</protein>
<sequence length="114" mass="12316">MEQIPYKKIAWGVGGILVLGIIVGGVFIMMQKPLLSDPELTNKEAPSLSGDESSSEWSGLIPEMSSLHIGSTTTPSLPPREIQELKISASANAKTRSSLDEVTRQELFDSMSVQ</sequence>
<organism evidence="3 4">
    <name type="scientific">Candidatus Wolfebacteria bacterium GW2011_GWA2_47_9b</name>
    <dbReference type="NCBI Taxonomy" id="1619005"/>
    <lineage>
        <taxon>Bacteria</taxon>
        <taxon>Candidatus Wolfeibacteriota</taxon>
    </lineage>
</organism>
<proteinExistence type="predicted"/>
<keyword evidence="2" id="KW-0472">Membrane</keyword>
<evidence type="ECO:0000313" key="3">
    <source>
        <dbReference type="EMBL" id="KKU89321.1"/>
    </source>
</evidence>
<dbReference type="AlphaFoldDB" id="A0A0G1U5G2"/>
<evidence type="ECO:0000256" key="1">
    <source>
        <dbReference type="SAM" id="MobiDB-lite"/>
    </source>
</evidence>